<comment type="subcellular location">
    <subcellularLocation>
        <location evidence="9">Cell membrane</location>
        <topology evidence="9">Multi-pass membrane protein</topology>
    </subcellularLocation>
</comment>
<evidence type="ECO:0000313" key="11">
    <source>
        <dbReference type="Proteomes" id="UP001602013"/>
    </source>
</evidence>
<evidence type="ECO:0000256" key="4">
    <source>
        <dbReference type="ARBA" id="ARBA00022692"/>
    </source>
</evidence>
<evidence type="ECO:0000313" key="10">
    <source>
        <dbReference type="EMBL" id="MFF3666021.1"/>
    </source>
</evidence>
<feature type="transmembrane region" description="Helical" evidence="9">
    <location>
        <begin position="246"/>
        <end position="265"/>
    </location>
</feature>
<evidence type="ECO:0000256" key="7">
    <source>
        <dbReference type="ARBA" id="ARBA00023065"/>
    </source>
</evidence>
<feature type="transmembrane region" description="Helical" evidence="9">
    <location>
        <begin position="519"/>
        <end position="539"/>
    </location>
</feature>
<accession>A0ABW6SM76</accession>
<dbReference type="InterPro" id="IPR004623">
    <property type="entry name" value="KdpA"/>
</dbReference>
<comment type="function">
    <text evidence="9">Part of the high-affinity ATP-driven potassium transport (or Kdp) system, which catalyzes the hydrolysis of ATP coupled with the electrogenic transport of potassium into the cytoplasm. This subunit binds the extracellular potassium ions and delivers the ions to the membrane domain of KdpB through an intramembrane tunnel.</text>
</comment>
<keyword evidence="5 9" id="KW-0630">Potassium</keyword>
<keyword evidence="4 9" id="KW-0812">Transmembrane</keyword>
<proteinExistence type="inferred from homology"/>
<dbReference type="HAMAP" id="MF_00275">
    <property type="entry name" value="KdpA"/>
    <property type="match status" value="1"/>
</dbReference>
<comment type="caution">
    <text evidence="10">The sequence shown here is derived from an EMBL/GenBank/DDBJ whole genome shotgun (WGS) entry which is preliminary data.</text>
</comment>
<reference evidence="10 11" key="1">
    <citation type="submission" date="2024-10" db="EMBL/GenBank/DDBJ databases">
        <title>The Natural Products Discovery Center: Release of the First 8490 Sequenced Strains for Exploring Actinobacteria Biosynthetic Diversity.</title>
        <authorList>
            <person name="Kalkreuter E."/>
            <person name="Kautsar S.A."/>
            <person name="Yang D."/>
            <person name="Bader C.D."/>
            <person name="Teijaro C.N."/>
            <person name="Fluegel L."/>
            <person name="Davis C.M."/>
            <person name="Simpson J.R."/>
            <person name="Lauterbach L."/>
            <person name="Steele A.D."/>
            <person name="Gui C."/>
            <person name="Meng S."/>
            <person name="Li G."/>
            <person name="Viehrig K."/>
            <person name="Ye F."/>
            <person name="Su P."/>
            <person name="Kiefer A.F."/>
            <person name="Nichols A."/>
            <person name="Cepeda A.J."/>
            <person name="Yan W."/>
            <person name="Fan B."/>
            <person name="Jiang Y."/>
            <person name="Adhikari A."/>
            <person name="Zheng C.-J."/>
            <person name="Schuster L."/>
            <person name="Cowan T.M."/>
            <person name="Smanski M.J."/>
            <person name="Chevrette M.G."/>
            <person name="De Carvalho L.P.S."/>
            <person name="Shen B."/>
        </authorList>
    </citation>
    <scope>NUCLEOTIDE SEQUENCE [LARGE SCALE GENOMIC DNA]</scope>
    <source>
        <strain evidence="10 11">NPDC002173</strain>
    </source>
</reference>
<gene>
    <name evidence="9 10" type="primary">kdpA</name>
    <name evidence="10" type="ORF">ACFYXI_10550</name>
</gene>
<keyword evidence="1 9" id="KW-0813">Transport</keyword>
<dbReference type="Proteomes" id="UP001602013">
    <property type="component" value="Unassembled WGS sequence"/>
</dbReference>
<comment type="similarity">
    <text evidence="9">Belongs to the KdpA family.</text>
</comment>
<sequence length="554" mass="56663">MTGWPQAAFVVVVIVALHVPLGDYLARVYTDARHWRVERVIYRLCGVDPDNDQRWPHYLGALLAFSGVGVLLLYIVLRVQPVLPLSLGRTGLSPAAAFNTAVSFTTNTSWQSYSGEAAMGHFALAAGLGVQAFASAGVGMAAGVALIRGLVRQRTDRIGNFWVDLVRSVVRVLLPLSLVFALVLVALGVIQNLDGTLGTVTTPAGGRQTIPAGPVASWESIKLMSGDGGGFFNANSAHPFENPTQLSNVIAIVLMVLVPAGFIRMFGRLVGDRRQGWTLLAVAGVLFLLATVCAGVAQNAHPGTVPTAVGAAAEGTETRFGVPGSTLFGVTATSSADGAANSAYGSFTSLGGGVLMAGMMLGEISPGGCGSGLYGLLMISLIAVFLGGLMVGRTPEYLRKEIGGREMKAVVLYHLVTPAAVLVGSALAVGTSNARTAAGNPGAHGVSEVVYAFTSAAAGNGSAFAGLNSGGTFFQVALAIAMLAGRYLPMIFVVALAGMLAGRPRGIATAGTLPSHGPVFALMTVTAALIVGALGYLPVLSLGPLADGLRHALG</sequence>
<keyword evidence="8 9" id="KW-0472">Membrane</keyword>
<dbReference type="PANTHER" id="PTHR30607">
    <property type="entry name" value="POTASSIUM-TRANSPORTING ATPASE A CHAIN"/>
    <property type="match status" value="1"/>
</dbReference>
<feature type="transmembrane region" description="Helical" evidence="9">
    <location>
        <begin position="449"/>
        <end position="467"/>
    </location>
</feature>
<evidence type="ECO:0000256" key="6">
    <source>
        <dbReference type="ARBA" id="ARBA00022989"/>
    </source>
</evidence>
<evidence type="ECO:0000256" key="5">
    <source>
        <dbReference type="ARBA" id="ARBA00022958"/>
    </source>
</evidence>
<feature type="transmembrane region" description="Helical" evidence="9">
    <location>
        <begin position="473"/>
        <end position="498"/>
    </location>
</feature>
<dbReference type="PIRSF" id="PIRSF001294">
    <property type="entry name" value="K_ATPaseA"/>
    <property type="match status" value="1"/>
</dbReference>
<keyword evidence="3 9" id="KW-0633">Potassium transport</keyword>
<feature type="transmembrane region" description="Helical" evidence="9">
    <location>
        <begin position="277"/>
        <end position="297"/>
    </location>
</feature>
<dbReference type="RefSeq" id="WP_387410312.1">
    <property type="nucleotide sequence ID" value="NZ_JBIASD010000005.1"/>
</dbReference>
<dbReference type="PANTHER" id="PTHR30607:SF2">
    <property type="entry name" value="POTASSIUM-TRANSPORTING ATPASE POTASSIUM-BINDING SUBUNIT"/>
    <property type="match status" value="1"/>
</dbReference>
<organism evidence="10 11">
    <name type="scientific">Microtetraspora malaysiensis</name>
    <dbReference type="NCBI Taxonomy" id="161358"/>
    <lineage>
        <taxon>Bacteria</taxon>
        <taxon>Bacillati</taxon>
        <taxon>Actinomycetota</taxon>
        <taxon>Actinomycetes</taxon>
        <taxon>Streptosporangiales</taxon>
        <taxon>Streptosporangiaceae</taxon>
        <taxon>Microtetraspora</taxon>
    </lineage>
</organism>
<dbReference type="NCBIfam" id="TIGR00680">
    <property type="entry name" value="kdpA"/>
    <property type="match status" value="1"/>
</dbReference>
<feature type="transmembrane region" description="Helical" evidence="9">
    <location>
        <begin position="373"/>
        <end position="391"/>
    </location>
</feature>
<feature type="transmembrane region" description="Helical" evidence="9">
    <location>
        <begin position="168"/>
        <end position="190"/>
    </location>
</feature>
<protein>
    <recommendedName>
        <fullName evidence="9">Potassium-transporting ATPase potassium-binding subunit</fullName>
    </recommendedName>
    <alternativeName>
        <fullName evidence="9">ATP phosphohydrolase [potassium-transporting] A chain</fullName>
    </alternativeName>
    <alternativeName>
        <fullName evidence="9">Potassium-binding and translocating subunit A</fullName>
    </alternativeName>
    <alternativeName>
        <fullName evidence="9">Potassium-translocating ATPase A chain</fullName>
    </alternativeName>
</protein>
<evidence type="ECO:0000256" key="2">
    <source>
        <dbReference type="ARBA" id="ARBA00022475"/>
    </source>
</evidence>
<evidence type="ECO:0000256" key="3">
    <source>
        <dbReference type="ARBA" id="ARBA00022538"/>
    </source>
</evidence>
<keyword evidence="7 9" id="KW-0406">Ion transport</keyword>
<keyword evidence="2 9" id="KW-1003">Cell membrane</keyword>
<feature type="transmembrane region" description="Helical" evidence="9">
    <location>
        <begin position="6"/>
        <end position="26"/>
    </location>
</feature>
<evidence type="ECO:0000256" key="1">
    <source>
        <dbReference type="ARBA" id="ARBA00022448"/>
    </source>
</evidence>
<keyword evidence="11" id="KW-1185">Reference proteome</keyword>
<name>A0ABW6SM76_9ACTN</name>
<keyword evidence="6 9" id="KW-1133">Transmembrane helix</keyword>
<feature type="transmembrane region" description="Helical" evidence="9">
    <location>
        <begin position="58"/>
        <end position="77"/>
    </location>
</feature>
<evidence type="ECO:0000256" key="8">
    <source>
        <dbReference type="ARBA" id="ARBA00023136"/>
    </source>
</evidence>
<dbReference type="EMBL" id="JBIASD010000005">
    <property type="protein sequence ID" value="MFF3666021.1"/>
    <property type="molecule type" value="Genomic_DNA"/>
</dbReference>
<evidence type="ECO:0000256" key="9">
    <source>
        <dbReference type="HAMAP-Rule" id="MF_00275"/>
    </source>
</evidence>
<feature type="transmembrane region" description="Helical" evidence="9">
    <location>
        <begin position="411"/>
        <end position="429"/>
    </location>
</feature>
<feature type="transmembrane region" description="Helical" evidence="9">
    <location>
        <begin position="122"/>
        <end position="147"/>
    </location>
</feature>
<comment type="subunit">
    <text evidence="9">The system is composed of three essential subunits: KdpA, KdpB and KdpC.</text>
</comment>
<dbReference type="Pfam" id="PF03814">
    <property type="entry name" value="KdpA"/>
    <property type="match status" value="1"/>
</dbReference>